<organism evidence="2 3">
    <name type="scientific">Marinomonas hwangdonensis</name>
    <dbReference type="NCBI Taxonomy" id="1053647"/>
    <lineage>
        <taxon>Bacteria</taxon>
        <taxon>Pseudomonadati</taxon>
        <taxon>Pseudomonadota</taxon>
        <taxon>Gammaproteobacteria</taxon>
        <taxon>Oceanospirillales</taxon>
        <taxon>Oceanospirillaceae</taxon>
        <taxon>Marinomonas</taxon>
    </lineage>
</organism>
<evidence type="ECO:0000313" key="3">
    <source>
        <dbReference type="Proteomes" id="UP000280507"/>
    </source>
</evidence>
<dbReference type="AlphaFoldDB" id="A0A3M8Q6K8"/>
<keyword evidence="1" id="KW-0732">Signal</keyword>
<feature type="signal peptide" evidence="1">
    <location>
        <begin position="1"/>
        <end position="24"/>
    </location>
</feature>
<dbReference type="GO" id="GO:0016301">
    <property type="term" value="F:kinase activity"/>
    <property type="evidence" value="ECO:0007669"/>
    <property type="project" value="UniProtKB-KW"/>
</dbReference>
<reference evidence="2 3" key="1">
    <citation type="journal article" date="2012" name="Int. J. Syst. Evol. Microbiol.">
        <title>Marinomonas hwangdonensis sp. nov., isolated from seawater.</title>
        <authorList>
            <person name="Jung Y.T."/>
            <person name="Oh T.K."/>
            <person name="Yoon J.H."/>
        </authorList>
    </citation>
    <scope>NUCLEOTIDE SEQUENCE [LARGE SCALE GENOMIC DNA]</scope>
    <source>
        <strain evidence="2 3">HDW-15</strain>
    </source>
</reference>
<keyword evidence="3" id="KW-1185">Reference proteome</keyword>
<dbReference type="OrthoDB" id="6105256at2"/>
<name>A0A3M8Q6K8_9GAMM</name>
<gene>
    <name evidence="2" type="ORF">EBI00_06040</name>
</gene>
<comment type="caution">
    <text evidence="2">The sequence shown here is derived from an EMBL/GenBank/DDBJ whole genome shotgun (WGS) entry which is preliminary data.</text>
</comment>
<feature type="chain" id="PRO_5018103986" evidence="1">
    <location>
        <begin position="25"/>
        <end position="187"/>
    </location>
</feature>
<evidence type="ECO:0000313" key="2">
    <source>
        <dbReference type="EMBL" id="RNF51462.1"/>
    </source>
</evidence>
<evidence type="ECO:0000256" key="1">
    <source>
        <dbReference type="SAM" id="SignalP"/>
    </source>
</evidence>
<keyword evidence="2" id="KW-0808">Transferase</keyword>
<dbReference type="RefSeq" id="WP_123095036.1">
    <property type="nucleotide sequence ID" value="NZ_RIZG01000003.1"/>
</dbReference>
<dbReference type="Proteomes" id="UP000280507">
    <property type="component" value="Unassembled WGS sequence"/>
</dbReference>
<dbReference type="EMBL" id="RIZG01000003">
    <property type="protein sequence ID" value="RNF51462.1"/>
    <property type="molecule type" value="Genomic_DNA"/>
</dbReference>
<keyword evidence="2" id="KW-0418">Kinase</keyword>
<proteinExistence type="predicted"/>
<accession>A0A3M8Q6K8</accession>
<protein>
    <submittedName>
        <fullName evidence="2">Uridine kinase</fullName>
    </submittedName>
</protein>
<sequence length="187" mass="20494">MRRKTMLVYVVLALVIAPVNQALANSANSAVLPTANAAELFGLSFNDLKLVDLAQHLKNMGLQSYPTYKEGIVSYGLGPEGILGITNATLYTNPSGYVRQALLTGVIQSNEKRKAIGDVFFNKYGAPSEGFLNKGIGRSKWLFDDGTEIDFRNTTYDVSILYVDLQPKKSARNSGRIDVEALSRKSR</sequence>